<evidence type="ECO:0000259" key="1">
    <source>
        <dbReference type="Pfam" id="PF24758"/>
    </source>
</evidence>
<keyword evidence="3" id="KW-1185">Reference proteome</keyword>
<protein>
    <submittedName>
        <fullName evidence="2">F-box/RNI-like superfamily protein</fullName>
    </submittedName>
</protein>
<dbReference type="PANTHER" id="PTHR31900:SF34">
    <property type="entry name" value="EMB|CAB62440.1-RELATED"/>
    <property type="match status" value="1"/>
</dbReference>
<dbReference type="SUPFAM" id="SSF81383">
    <property type="entry name" value="F-box domain"/>
    <property type="match status" value="1"/>
</dbReference>
<dbReference type="InterPro" id="IPR032675">
    <property type="entry name" value="LRR_dom_sf"/>
</dbReference>
<dbReference type="SUPFAM" id="SSF52047">
    <property type="entry name" value="RNI-like"/>
    <property type="match status" value="1"/>
</dbReference>
<feature type="domain" description="F-box/LRR-repeat protein 15/At3g58940/PEG3-like LRR" evidence="1">
    <location>
        <begin position="121"/>
        <end position="268"/>
    </location>
</feature>
<comment type="caution">
    <text evidence="2">The sequence shown here is derived from an EMBL/GenBank/DDBJ whole genome shotgun (WGS) entry which is preliminary data.</text>
</comment>
<gene>
    <name evidence="2" type="ORF">Tco_1079423</name>
</gene>
<dbReference type="InterPro" id="IPR050232">
    <property type="entry name" value="FBL13/AtMIF1-like"/>
</dbReference>
<dbReference type="Proteomes" id="UP001151760">
    <property type="component" value="Unassembled WGS sequence"/>
</dbReference>
<proteinExistence type="predicted"/>
<dbReference type="Gene3D" id="3.80.10.10">
    <property type="entry name" value="Ribonuclease Inhibitor"/>
    <property type="match status" value="1"/>
</dbReference>
<reference evidence="2" key="2">
    <citation type="submission" date="2022-01" db="EMBL/GenBank/DDBJ databases">
        <authorList>
            <person name="Yamashiro T."/>
            <person name="Shiraishi A."/>
            <person name="Satake H."/>
            <person name="Nakayama K."/>
        </authorList>
    </citation>
    <scope>NUCLEOTIDE SEQUENCE</scope>
</reference>
<evidence type="ECO:0000313" key="3">
    <source>
        <dbReference type="Proteomes" id="UP001151760"/>
    </source>
</evidence>
<reference evidence="2" key="1">
    <citation type="journal article" date="2022" name="Int. J. Mol. Sci.">
        <title>Draft Genome of Tanacetum Coccineum: Genomic Comparison of Closely Related Tanacetum-Family Plants.</title>
        <authorList>
            <person name="Yamashiro T."/>
            <person name="Shiraishi A."/>
            <person name="Nakayama K."/>
            <person name="Satake H."/>
        </authorList>
    </citation>
    <scope>NUCLEOTIDE SEQUENCE</scope>
</reference>
<name>A0ABQ5HTU8_9ASTR</name>
<sequence>MVITTNKSHKKSSPETNEDIISNFPHELLIKILSMPPSFEANQTRILSNRWKNLYAFLPNLSFVIPYYLTLEQTNKFYDFVDQTLAIRGDVPIQSFYLNCEYKCDYDRVYDLLCTLVGHFRLQQLVLIFPNDRFKVRFCWDLFRTCDTLVELTLDGYFVLDVPEYEVLFPCLKKISLVSLMYSGDHSLTNLVSGCPVLDELSVERNFDRMVTFKVSSVSLKTLRITFTKFIFGDYKVAVDAPNLEYLYVYDNMTNHYSFTNSLSLIEADIHHDAETIPEIIPFLSSAKTLKLTCHASWDLDLENVHGLNLPMFPNLVRLVTGWGLNMLPVLLNNIPNLEHITFLYVIFNDSFLKSIRDIENLEYKKEVHSLLMRLSSGQRVHRVDKVSHDSVLVKQSQVNSKGLSLVWAIDIEKVNKQSMQVIHVWDILQGTANLQQLTRRINKFYKRYSDKELNYCKVKHYDGNLEVPKIWSKVDEQENLSNLMASMSLVKEAGSIASSSSGAAQAIWRPKVKF</sequence>
<evidence type="ECO:0000313" key="2">
    <source>
        <dbReference type="EMBL" id="GJT90578.1"/>
    </source>
</evidence>
<accession>A0ABQ5HTU8</accession>
<dbReference type="PANTHER" id="PTHR31900">
    <property type="entry name" value="F-BOX/RNI SUPERFAMILY PROTEIN-RELATED"/>
    <property type="match status" value="1"/>
</dbReference>
<organism evidence="2 3">
    <name type="scientific">Tanacetum coccineum</name>
    <dbReference type="NCBI Taxonomy" id="301880"/>
    <lineage>
        <taxon>Eukaryota</taxon>
        <taxon>Viridiplantae</taxon>
        <taxon>Streptophyta</taxon>
        <taxon>Embryophyta</taxon>
        <taxon>Tracheophyta</taxon>
        <taxon>Spermatophyta</taxon>
        <taxon>Magnoliopsida</taxon>
        <taxon>eudicotyledons</taxon>
        <taxon>Gunneridae</taxon>
        <taxon>Pentapetalae</taxon>
        <taxon>asterids</taxon>
        <taxon>campanulids</taxon>
        <taxon>Asterales</taxon>
        <taxon>Asteraceae</taxon>
        <taxon>Asteroideae</taxon>
        <taxon>Anthemideae</taxon>
        <taxon>Anthemidinae</taxon>
        <taxon>Tanacetum</taxon>
    </lineage>
</organism>
<dbReference type="InterPro" id="IPR055411">
    <property type="entry name" value="LRR_FXL15/At3g58940/PEG3-like"/>
</dbReference>
<dbReference type="EMBL" id="BQNB010019935">
    <property type="protein sequence ID" value="GJT90578.1"/>
    <property type="molecule type" value="Genomic_DNA"/>
</dbReference>
<dbReference type="InterPro" id="IPR036047">
    <property type="entry name" value="F-box-like_dom_sf"/>
</dbReference>
<dbReference type="Pfam" id="PF24758">
    <property type="entry name" value="LRR_At5g56370"/>
    <property type="match status" value="1"/>
</dbReference>